<dbReference type="SUPFAM" id="SSF103481">
    <property type="entry name" value="Multidrug resistance efflux transporter EmrE"/>
    <property type="match status" value="2"/>
</dbReference>
<feature type="domain" description="EamA" evidence="2">
    <location>
        <begin position="146"/>
        <end position="278"/>
    </location>
</feature>
<evidence type="ECO:0000313" key="3">
    <source>
        <dbReference type="EMBL" id="MCG7504797.1"/>
    </source>
</evidence>
<name>A0ABS9QBJ7_9HYPH</name>
<keyword evidence="1" id="KW-1133">Transmembrane helix</keyword>
<feature type="transmembrane region" description="Helical" evidence="1">
    <location>
        <begin position="234"/>
        <end position="255"/>
    </location>
</feature>
<dbReference type="Proteomes" id="UP001201701">
    <property type="component" value="Unassembled WGS sequence"/>
</dbReference>
<accession>A0ABS9QBJ7</accession>
<dbReference type="RefSeq" id="WP_239363087.1">
    <property type="nucleotide sequence ID" value="NZ_JAKREW010000004.1"/>
</dbReference>
<gene>
    <name evidence="3" type="ORF">L4923_07150</name>
</gene>
<keyword evidence="4" id="KW-1185">Reference proteome</keyword>
<proteinExistence type="predicted"/>
<reference evidence="3 4" key="1">
    <citation type="submission" date="2022-02" db="EMBL/GenBank/DDBJ databases">
        <title>Draft genome sequence of Mezorhizobium retamae strain IRAMC:0171 isolated from Retama raetam nodules.</title>
        <authorList>
            <person name="Bengaied R."/>
            <person name="Sbissi I."/>
            <person name="Huber K."/>
            <person name="Ghodbane F."/>
            <person name="Nouioui I."/>
            <person name="Tarhouni M."/>
            <person name="Gtari M."/>
        </authorList>
    </citation>
    <scope>NUCLEOTIDE SEQUENCE [LARGE SCALE GENOMIC DNA]</scope>
    <source>
        <strain evidence="3 4">IRAMC:0171</strain>
    </source>
</reference>
<dbReference type="EMBL" id="JAKREW010000004">
    <property type="protein sequence ID" value="MCG7504797.1"/>
    <property type="molecule type" value="Genomic_DNA"/>
</dbReference>
<sequence>MSLAVFLAVLAAAAMHASWNAMVKVHLDRFLSVTVLTMGMALMALLAVPFVEFPRAEVWPWILASTLFHMGYKLCLIGAYRAGDLAQTYPLARGTAPLLAAIGGIFVVSEVPGPLSIIGIVLLCAGTLVMSFRGGGHLEKLNLHAVGYALATSVFIASYTLSDGSGARLAASASSYAVYLFLADGIWSLILCLLVRGPQSLPAMARNWKAGVITGGLSGTAYWIVMWAMTKAPIAAVASLRESSILFAMLISVFALGEKMTVWRSAAALGIVAGVVALRLG</sequence>
<keyword evidence="1" id="KW-0812">Transmembrane</keyword>
<feature type="transmembrane region" description="Helical" evidence="1">
    <location>
        <begin position="30"/>
        <end position="51"/>
    </location>
</feature>
<evidence type="ECO:0000259" key="2">
    <source>
        <dbReference type="Pfam" id="PF00892"/>
    </source>
</evidence>
<feature type="transmembrane region" description="Helical" evidence="1">
    <location>
        <begin position="173"/>
        <end position="195"/>
    </location>
</feature>
<feature type="transmembrane region" description="Helical" evidence="1">
    <location>
        <begin position="262"/>
        <end position="280"/>
    </location>
</feature>
<feature type="transmembrane region" description="Helical" evidence="1">
    <location>
        <begin position="141"/>
        <end position="161"/>
    </location>
</feature>
<feature type="transmembrane region" description="Helical" evidence="1">
    <location>
        <begin position="100"/>
        <end position="129"/>
    </location>
</feature>
<dbReference type="InterPro" id="IPR000620">
    <property type="entry name" value="EamA_dom"/>
</dbReference>
<evidence type="ECO:0000256" key="1">
    <source>
        <dbReference type="SAM" id="Phobius"/>
    </source>
</evidence>
<feature type="domain" description="EamA" evidence="2">
    <location>
        <begin position="7"/>
        <end position="131"/>
    </location>
</feature>
<dbReference type="InterPro" id="IPR037185">
    <property type="entry name" value="EmrE-like"/>
</dbReference>
<dbReference type="Pfam" id="PF00892">
    <property type="entry name" value="EamA"/>
    <property type="match status" value="2"/>
</dbReference>
<dbReference type="Gene3D" id="1.10.3730.20">
    <property type="match status" value="2"/>
</dbReference>
<feature type="transmembrane region" description="Helical" evidence="1">
    <location>
        <begin position="207"/>
        <end position="228"/>
    </location>
</feature>
<keyword evidence="1" id="KW-0472">Membrane</keyword>
<evidence type="ECO:0000313" key="4">
    <source>
        <dbReference type="Proteomes" id="UP001201701"/>
    </source>
</evidence>
<organism evidence="3 4">
    <name type="scientific">Mesorhizobium retamae</name>
    <dbReference type="NCBI Taxonomy" id="2912854"/>
    <lineage>
        <taxon>Bacteria</taxon>
        <taxon>Pseudomonadati</taxon>
        <taxon>Pseudomonadota</taxon>
        <taxon>Alphaproteobacteria</taxon>
        <taxon>Hyphomicrobiales</taxon>
        <taxon>Phyllobacteriaceae</taxon>
        <taxon>Mesorhizobium</taxon>
    </lineage>
</organism>
<feature type="transmembrane region" description="Helical" evidence="1">
    <location>
        <begin position="58"/>
        <end position="80"/>
    </location>
</feature>
<comment type="caution">
    <text evidence="3">The sequence shown here is derived from an EMBL/GenBank/DDBJ whole genome shotgun (WGS) entry which is preliminary data.</text>
</comment>
<protein>
    <submittedName>
        <fullName evidence="3">EamA family transporter</fullName>
    </submittedName>
</protein>